<protein>
    <submittedName>
        <fullName evidence="2">DUF2927 domain-containing protein</fullName>
    </submittedName>
</protein>
<keyword evidence="3" id="KW-1185">Reference proteome</keyword>
<sequence>MRTKIIRIYIITSLLLIAALSYSFFTNLKFRQEVARERFNEDVVSFFNEVCLGGEEGGSRITRKWGSEMRLYIVKDSAYSQQVEKIKEVVKDANKLFSDGFKISLVTDSAKANSYIVLSSHENLVQFPRFGNELGGMNERFFGHFTYNFTKDTITNSVIYVNTGKPFKMQRNAIVEEIVQSLGMGNDTDVYNNSIFFQHKYSAGLDTPTWSKMDEQLIKILYHPKMQVGLNRVQTVPLVNEILEELK</sequence>
<evidence type="ECO:0000313" key="2">
    <source>
        <dbReference type="EMBL" id="MBE9661769.1"/>
    </source>
</evidence>
<keyword evidence="1" id="KW-0812">Transmembrane</keyword>
<organism evidence="2 3">
    <name type="scientific">Mucilaginibacter myungsuensis</name>
    <dbReference type="NCBI Taxonomy" id="649104"/>
    <lineage>
        <taxon>Bacteria</taxon>
        <taxon>Pseudomonadati</taxon>
        <taxon>Bacteroidota</taxon>
        <taxon>Sphingobacteriia</taxon>
        <taxon>Sphingobacteriales</taxon>
        <taxon>Sphingobacteriaceae</taxon>
        <taxon>Mucilaginibacter</taxon>
    </lineage>
</organism>
<name>A0A929KZK2_9SPHI</name>
<keyword evidence="1" id="KW-0472">Membrane</keyword>
<dbReference type="RefSeq" id="WP_194110980.1">
    <property type="nucleotide sequence ID" value="NZ_JADFFL010000003.1"/>
</dbReference>
<evidence type="ECO:0000313" key="3">
    <source>
        <dbReference type="Proteomes" id="UP000622475"/>
    </source>
</evidence>
<dbReference type="AlphaFoldDB" id="A0A929KZK2"/>
<dbReference type="InterPro" id="IPR021323">
    <property type="entry name" value="DUF2927"/>
</dbReference>
<comment type="caution">
    <text evidence="2">The sequence shown here is derived from an EMBL/GenBank/DDBJ whole genome shotgun (WGS) entry which is preliminary data.</text>
</comment>
<dbReference type="Proteomes" id="UP000622475">
    <property type="component" value="Unassembled WGS sequence"/>
</dbReference>
<dbReference type="EMBL" id="JADFFL010000003">
    <property type="protein sequence ID" value="MBE9661769.1"/>
    <property type="molecule type" value="Genomic_DNA"/>
</dbReference>
<keyword evidence="1" id="KW-1133">Transmembrane helix</keyword>
<accession>A0A929KZK2</accession>
<proteinExistence type="predicted"/>
<feature type="transmembrane region" description="Helical" evidence="1">
    <location>
        <begin position="6"/>
        <end position="28"/>
    </location>
</feature>
<gene>
    <name evidence="2" type="ORF">IRJ16_07725</name>
</gene>
<dbReference type="Pfam" id="PF11150">
    <property type="entry name" value="DUF2927"/>
    <property type="match status" value="1"/>
</dbReference>
<evidence type="ECO:0000256" key="1">
    <source>
        <dbReference type="SAM" id="Phobius"/>
    </source>
</evidence>
<reference evidence="2" key="1">
    <citation type="submission" date="2020-10" db="EMBL/GenBank/DDBJ databases">
        <title>Mucilaginibacter mali sp. nov., isolated from rhizosphere soil of apple orchard.</title>
        <authorList>
            <person name="Lee J.-S."/>
            <person name="Kim H.S."/>
            <person name="Kim J.-S."/>
        </authorList>
    </citation>
    <scope>NUCLEOTIDE SEQUENCE</scope>
    <source>
        <strain evidence="2">KCTC 22746</strain>
    </source>
</reference>